<dbReference type="Gene3D" id="3.40.630.30">
    <property type="match status" value="1"/>
</dbReference>
<gene>
    <name evidence="2" type="ORF">HNQ47_001095</name>
</gene>
<keyword evidence="3" id="KW-1185">Reference proteome</keyword>
<proteinExistence type="predicted"/>
<reference evidence="2 3" key="1">
    <citation type="submission" date="2020-08" db="EMBL/GenBank/DDBJ databases">
        <title>Genomic Encyclopedia of Type Strains, Phase IV (KMG-IV): sequencing the most valuable type-strain genomes for metagenomic binning, comparative biology and taxonomic classification.</title>
        <authorList>
            <person name="Goeker M."/>
        </authorList>
    </citation>
    <scope>NUCLEOTIDE SEQUENCE [LARGE SCALE GENOMIC DNA]</scope>
    <source>
        <strain evidence="2 3">DSM 25799</strain>
    </source>
</reference>
<protein>
    <submittedName>
        <fullName evidence="2">GNAT superfamily N-acetyltransferase</fullName>
    </submittedName>
</protein>
<dbReference type="RefSeq" id="WP_183328330.1">
    <property type="nucleotide sequence ID" value="NZ_JACHHK010000003.1"/>
</dbReference>
<evidence type="ECO:0000313" key="2">
    <source>
        <dbReference type="EMBL" id="MBB5183075.1"/>
    </source>
</evidence>
<dbReference type="InterPro" id="IPR000182">
    <property type="entry name" value="GNAT_dom"/>
</dbReference>
<sequence length="169" mass="20192">MEIHSFQPADRLAVRRLYEAAFPAAERLPFEDLVRWGQQEDYLFDCAYEKVFCGFYFVRLYKNILYLYYIATIPNARGQGLGGQMLDQLQMRYPGRQIIVEIEWPDTPMHIRRRQFYLRHGFHSTRMCIHGDSWKFELLCTNGPFDDKSYLKLVKSFNEPSFDPHLESF</sequence>
<dbReference type="InterPro" id="IPR016181">
    <property type="entry name" value="Acyl_CoA_acyltransferase"/>
</dbReference>
<evidence type="ECO:0000313" key="3">
    <source>
        <dbReference type="Proteomes" id="UP000539953"/>
    </source>
</evidence>
<feature type="domain" description="N-acetyltransferase" evidence="1">
    <location>
        <begin position="1"/>
        <end position="143"/>
    </location>
</feature>
<organism evidence="2 3">
    <name type="scientific">Catenisphaera adipataccumulans</name>
    <dbReference type="NCBI Taxonomy" id="700500"/>
    <lineage>
        <taxon>Bacteria</taxon>
        <taxon>Bacillati</taxon>
        <taxon>Bacillota</taxon>
        <taxon>Erysipelotrichia</taxon>
        <taxon>Erysipelotrichales</taxon>
        <taxon>Erysipelotrichaceae</taxon>
        <taxon>Catenisphaera</taxon>
    </lineage>
</organism>
<dbReference type="EMBL" id="JACHHK010000003">
    <property type="protein sequence ID" value="MBB5183075.1"/>
    <property type="molecule type" value="Genomic_DNA"/>
</dbReference>
<dbReference type="GO" id="GO:0016747">
    <property type="term" value="F:acyltransferase activity, transferring groups other than amino-acyl groups"/>
    <property type="evidence" value="ECO:0007669"/>
    <property type="project" value="InterPro"/>
</dbReference>
<dbReference type="Proteomes" id="UP000539953">
    <property type="component" value="Unassembled WGS sequence"/>
</dbReference>
<name>A0A7W8CWU5_9FIRM</name>
<keyword evidence="2" id="KW-0808">Transferase</keyword>
<dbReference type="PROSITE" id="PS51186">
    <property type="entry name" value="GNAT"/>
    <property type="match status" value="1"/>
</dbReference>
<evidence type="ECO:0000259" key="1">
    <source>
        <dbReference type="PROSITE" id="PS51186"/>
    </source>
</evidence>
<dbReference type="AlphaFoldDB" id="A0A7W8CWU5"/>
<comment type="caution">
    <text evidence="2">The sequence shown here is derived from an EMBL/GenBank/DDBJ whole genome shotgun (WGS) entry which is preliminary data.</text>
</comment>
<accession>A0A7W8CWU5</accession>
<dbReference type="SUPFAM" id="SSF55729">
    <property type="entry name" value="Acyl-CoA N-acyltransferases (Nat)"/>
    <property type="match status" value="1"/>
</dbReference>
<dbReference type="Pfam" id="PF13508">
    <property type="entry name" value="Acetyltransf_7"/>
    <property type="match status" value="1"/>
</dbReference>
<dbReference type="CDD" id="cd04301">
    <property type="entry name" value="NAT_SF"/>
    <property type="match status" value="1"/>
</dbReference>